<reference evidence="13 14" key="1">
    <citation type="journal article" date="2011" name="J. Gen. Appl. Microbiol.">
        <title>Draft genome sequencing of the enigmatic basidiomycete Mixia osmundae.</title>
        <authorList>
            <person name="Nishida H."/>
            <person name="Nagatsuka Y."/>
            <person name="Sugiyama J."/>
        </authorList>
    </citation>
    <scope>NUCLEOTIDE SEQUENCE [LARGE SCALE GENOMIC DNA]</scope>
    <source>
        <strain evidence="14">CBS 9802 / IAM 14324 / JCM 22182 / KY 12970</strain>
    </source>
</reference>
<dbReference type="CDD" id="cd18034">
    <property type="entry name" value="DEXHc_dicer"/>
    <property type="match status" value="1"/>
</dbReference>
<dbReference type="InterPro" id="IPR036389">
    <property type="entry name" value="RNase_III_sf"/>
</dbReference>
<dbReference type="PROSITE" id="PS50142">
    <property type="entry name" value="RNASE_3_2"/>
    <property type="match status" value="2"/>
</dbReference>
<dbReference type="SMART" id="SM00490">
    <property type="entry name" value="HELICc"/>
    <property type="match status" value="1"/>
</dbReference>
<evidence type="ECO:0000313" key="14">
    <source>
        <dbReference type="Proteomes" id="UP000009131"/>
    </source>
</evidence>
<reference evidence="13 14" key="2">
    <citation type="journal article" date="2012" name="Open Biol.">
        <title>Characteristics of nucleosomes and linker DNA regions on the genome of the basidiomycete Mixia osmundae revealed by mono- and dinucleosome mapping.</title>
        <authorList>
            <person name="Nishida H."/>
            <person name="Kondo S."/>
            <person name="Matsumoto T."/>
            <person name="Suzuki Y."/>
            <person name="Yoshikawa H."/>
            <person name="Taylor T.D."/>
            <person name="Sugiyama J."/>
        </authorList>
    </citation>
    <scope>NUCLEOTIDE SEQUENCE [LARGE SCALE GENOMIC DNA]</scope>
    <source>
        <strain evidence="14">CBS 9802 / IAM 14324 / JCM 22182 / KY 12970</strain>
    </source>
</reference>
<dbReference type="GO" id="GO:0004386">
    <property type="term" value="F:helicase activity"/>
    <property type="evidence" value="ECO:0007669"/>
    <property type="project" value="UniProtKB-KW"/>
</dbReference>
<feature type="domain" description="Dicer dsRNA-binding fold" evidence="12">
    <location>
        <begin position="646"/>
        <end position="741"/>
    </location>
</feature>
<dbReference type="InParanoid" id="G7DYT3"/>
<dbReference type="PANTHER" id="PTHR14950">
    <property type="entry name" value="DICER-RELATED"/>
    <property type="match status" value="1"/>
</dbReference>
<dbReference type="InterPro" id="IPR000999">
    <property type="entry name" value="RNase_III_dom"/>
</dbReference>
<name>G7DYT3_MIXOS</name>
<dbReference type="OMA" id="YTCANES"/>
<keyword evidence="5" id="KW-0067">ATP-binding</keyword>
<evidence type="ECO:0000313" key="13">
    <source>
        <dbReference type="EMBL" id="GAA95743.1"/>
    </source>
</evidence>
<evidence type="ECO:0000259" key="9">
    <source>
        <dbReference type="PROSITE" id="PS50142"/>
    </source>
</evidence>
<keyword evidence="7" id="KW-0175">Coiled coil</keyword>
<dbReference type="Pfam" id="PF00271">
    <property type="entry name" value="Helicase_C"/>
    <property type="match status" value="1"/>
</dbReference>
<evidence type="ECO:0000256" key="1">
    <source>
        <dbReference type="ARBA" id="ARBA00022737"/>
    </source>
</evidence>
<feature type="domain" description="Helicase ATP-binding" evidence="10">
    <location>
        <begin position="102"/>
        <end position="277"/>
    </location>
</feature>
<dbReference type="InterPro" id="IPR001650">
    <property type="entry name" value="Helicase_C-like"/>
</dbReference>
<evidence type="ECO:0000256" key="7">
    <source>
        <dbReference type="SAM" id="Coils"/>
    </source>
</evidence>
<comment type="similarity">
    <text evidence="6">Belongs to the helicase family. Dicer subfamily.</text>
</comment>
<dbReference type="RefSeq" id="XP_014570220.1">
    <property type="nucleotide sequence ID" value="XM_014714734.1"/>
</dbReference>
<dbReference type="SMART" id="SM00487">
    <property type="entry name" value="DEXDc"/>
    <property type="match status" value="1"/>
</dbReference>
<dbReference type="InterPro" id="IPR027417">
    <property type="entry name" value="P-loop_NTPase"/>
</dbReference>
<keyword evidence="2" id="KW-0547">Nucleotide-binding</keyword>
<evidence type="ECO:0000256" key="6">
    <source>
        <dbReference type="PROSITE-ProRule" id="PRU00657"/>
    </source>
</evidence>
<dbReference type="eggNOG" id="KOG0701">
    <property type="taxonomic scope" value="Eukaryota"/>
</dbReference>
<evidence type="ECO:0000259" key="12">
    <source>
        <dbReference type="PROSITE" id="PS51327"/>
    </source>
</evidence>
<dbReference type="Gene3D" id="3.40.50.300">
    <property type="entry name" value="P-loop containing nucleotide triphosphate hydrolases"/>
    <property type="match status" value="2"/>
</dbReference>
<comment type="caution">
    <text evidence="13">The sequence shown here is derived from an EMBL/GenBank/DDBJ whole genome shotgun (WGS) entry which is preliminary data.</text>
</comment>
<evidence type="ECO:0000256" key="2">
    <source>
        <dbReference type="ARBA" id="ARBA00022741"/>
    </source>
</evidence>
<accession>G7DYT3</accession>
<dbReference type="CDD" id="cd00593">
    <property type="entry name" value="RIBOc"/>
    <property type="match status" value="2"/>
</dbReference>
<proteinExistence type="inferred from homology"/>
<keyword evidence="4" id="KW-0347">Helicase</keyword>
<dbReference type="Pfam" id="PF00270">
    <property type="entry name" value="DEAD"/>
    <property type="match status" value="1"/>
</dbReference>
<dbReference type="GO" id="GO:0005524">
    <property type="term" value="F:ATP binding"/>
    <property type="evidence" value="ECO:0007669"/>
    <property type="project" value="UniProtKB-KW"/>
</dbReference>
<dbReference type="InterPro" id="IPR038248">
    <property type="entry name" value="Dicer_dimer_sf"/>
</dbReference>
<feature type="domain" description="Helicase C-terminal" evidence="11">
    <location>
        <begin position="450"/>
        <end position="620"/>
    </location>
</feature>
<dbReference type="GO" id="GO:0030422">
    <property type="term" value="P:siRNA processing"/>
    <property type="evidence" value="ECO:0007669"/>
    <property type="project" value="TreeGrafter"/>
</dbReference>
<dbReference type="SUPFAM" id="SSF52540">
    <property type="entry name" value="P-loop containing nucleoside triphosphate hydrolases"/>
    <property type="match status" value="1"/>
</dbReference>
<feature type="coiled-coil region" evidence="7">
    <location>
        <begin position="288"/>
        <end position="315"/>
    </location>
</feature>
<evidence type="ECO:0000256" key="8">
    <source>
        <dbReference type="SAM" id="MobiDB-lite"/>
    </source>
</evidence>
<feature type="compositionally biased region" description="Polar residues" evidence="8">
    <location>
        <begin position="40"/>
        <end position="52"/>
    </location>
</feature>
<protein>
    <recommendedName>
        <fullName evidence="15">Dicer-like protein 1</fullName>
    </recommendedName>
</protein>
<gene>
    <name evidence="13" type="primary">Mo02400</name>
    <name evidence="13" type="ORF">E5Q_02400</name>
</gene>
<evidence type="ECO:0000256" key="4">
    <source>
        <dbReference type="ARBA" id="ARBA00022806"/>
    </source>
</evidence>
<evidence type="ECO:0000256" key="5">
    <source>
        <dbReference type="ARBA" id="ARBA00022840"/>
    </source>
</evidence>
<dbReference type="PROSITE" id="PS51194">
    <property type="entry name" value="HELICASE_CTER"/>
    <property type="match status" value="1"/>
</dbReference>
<dbReference type="InterPro" id="IPR011545">
    <property type="entry name" value="DEAD/DEAH_box_helicase_dom"/>
</dbReference>
<evidence type="ECO:0000259" key="11">
    <source>
        <dbReference type="PROSITE" id="PS51194"/>
    </source>
</evidence>
<dbReference type="InterPro" id="IPR005034">
    <property type="entry name" value="Dicer_dimerisation"/>
</dbReference>
<dbReference type="GO" id="GO:0003723">
    <property type="term" value="F:RNA binding"/>
    <property type="evidence" value="ECO:0007669"/>
    <property type="project" value="UniProtKB-UniRule"/>
</dbReference>
<dbReference type="Gene3D" id="1.10.1520.10">
    <property type="entry name" value="Ribonuclease III domain"/>
    <property type="match status" value="2"/>
</dbReference>
<keyword evidence="6" id="KW-0694">RNA-binding</keyword>
<organism evidence="13 14">
    <name type="scientific">Mixia osmundae (strain CBS 9802 / IAM 14324 / JCM 22182 / KY 12970)</name>
    <dbReference type="NCBI Taxonomy" id="764103"/>
    <lineage>
        <taxon>Eukaryota</taxon>
        <taxon>Fungi</taxon>
        <taxon>Dikarya</taxon>
        <taxon>Basidiomycota</taxon>
        <taxon>Pucciniomycotina</taxon>
        <taxon>Mixiomycetes</taxon>
        <taxon>Mixiales</taxon>
        <taxon>Mixiaceae</taxon>
        <taxon>Mixia</taxon>
    </lineage>
</organism>
<dbReference type="GO" id="GO:0004525">
    <property type="term" value="F:ribonuclease III activity"/>
    <property type="evidence" value="ECO:0007669"/>
    <property type="project" value="InterPro"/>
</dbReference>
<keyword evidence="14" id="KW-1185">Reference proteome</keyword>
<dbReference type="PANTHER" id="PTHR14950:SF37">
    <property type="entry name" value="ENDORIBONUCLEASE DICER"/>
    <property type="match status" value="1"/>
</dbReference>
<dbReference type="PROSITE" id="PS51327">
    <property type="entry name" value="DICER_DSRBF"/>
    <property type="match status" value="1"/>
</dbReference>
<dbReference type="InterPro" id="IPR014001">
    <property type="entry name" value="Helicase_ATP-bd"/>
</dbReference>
<dbReference type="PROSITE" id="PS51192">
    <property type="entry name" value="HELICASE_ATP_BIND_1"/>
    <property type="match status" value="1"/>
</dbReference>
<feature type="domain" description="RNase III" evidence="9">
    <location>
        <begin position="1043"/>
        <end position="1197"/>
    </location>
</feature>
<dbReference type="EMBL" id="BABT02000062">
    <property type="protein sequence ID" value="GAA95743.1"/>
    <property type="molecule type" value="Genomic_DNA"/>
</dbReference>
<dbReference type="GO" id="GO:0005737">
    <property type="term" value="C:cytoplasm"/>
    <property type="evidence" value="ECO:0007669"/>
    <property type="project" value="TreeGrafter"/>
</dbReference>
<dbReference type="GO" id="GO:0005634">
    <property type="term" value="C:nucleus"/>
    <property type="evidence" value="ECO:0007669"/>
    <property type="project" value="TreeGrafter"/>
</dbReference>
<dbReference type="Gene3D" id="3.30.160.380">
    <property type="entry name" value="Dicer dimerisation domain"/>
    <property type="match status" value="1"/>
</dbReference>
<dbReference type="SMART" id="SM00535">
    <property type="entry name" value="RIBOc"/>
    <property type="match status" value="2"/>
</dbReference>
<dbReference type="Proteomes" id="UP000009131">
    <property type="component" value="Unassembled WGS sequence"/>
</dbReference>
<feature type="region of interest" description="Disordered" evidence="8">
    <location>
        <begin position="1"/>
        <end position="89"/>
    </location>
</feature>
<dbReference type="SUPFAM" id="SSF69065">
    <property type="entry name" value="RNase III domain-like"/>
    <property type="match status" value="2"/>
</dbReference>
<evidence type="ECO:0000256" key="3">
    <source>
        <dbReference type="ARBA" id="ARBA00022801"/>
    </source>
</evidence>
<feature type="domain" description="RNase III" evidence="9">
    <location>
        <begin position="1236"/>
        <end position="1383"/>
    </location>
</feature>
<dbReference type="Pfam" id="PF00636">
    <property type="entry name" value="Ribonuclease_3"/>
    <property type="match status" value="2"/>
</dbReference>
<dbReference type="OrthoDB" id="416741at2759"/>
<dbReference type="HOGENOM" id="CLU_000907_4_3_1"/>
<sequence length="1610" mass="179582">MLAARLPVRKRALTADGSSDDARSLSRSTSPHSDYVQGSLRGSNSDVISSSGRSKRSRTATDSTDSLEVRRASDSPMAQDTEDTDLPTKTDGVRVRQYQHELFQKAKQSNTIIRMKTGAGKTLVAVMLILYEAARLRREMMVQERPSRKLLCMLVPTVTLVNQQVAAIREQTSLQVRGFRGDMLVSAWDLRTWQIEFDLADVVVMTPQILLNVLRSAFWRIENIALLIFDEAHHARKKHPYAHILDEFYHPLKRKLARSEAEMSDRLPRILGLTASPVWTASDLVSAISDLERRMDATLVEVKEHAAELAQYNRKPSERCLTYRLDRAGIKTPFEIRLESSSIASLLDLKFWQRIDQVKERLGLLGVDIYICEALAQALARSTSDAAVKIDYVPQEYWNEACLLHSSFVDVLEHTTLTESGKRHISDSPSTAWYGHLASADSSSSDISQKVRILLDHLETYRACKDFTAIIFVQTRYQTAVLQRIVSKAAWLDFLSTNYLVGSTTGNPADMAKGVMRPKQQLKPVQSIREGRCNTLFATSVAEEGLDLSSCNLIVRFDPVSTLVGYIQSRGRARAVNSDYLVLAEADTSEEYDWQTLTASEQQMLDHTGQRDIFEEGELSNGETVSATPTYLVPSSGALLTLSSSVMTLNQAFAGQRSEGTQLFKQPIYEIVSTDTGDYAATVILPPVGTLYEHHRTITGAVASSRSAAKALAAFEAVILLFKAGIINERLVPHYEENNRAATRGVKTSRDATLDVHDADGRKIDVGAVPETIRIKSEGLYGNAWRKDETLYLHEIIFVRMQGEQQRIGFVCGRNVDLDERLHIYEEPGTSTPSTSFTLEGSRTLTFATEEARQEALAVLDAYTRILYQVGVCRRDVEAKLYHFFAPLVTADDGLDIDWAIARAPLVPFNPLQRHTAGELIVCPFRRMTTSRLWNLVTVREDLSPLSAPVRLLPPGQVKLQTDTKMLAWDCYQTWLKVVFNFRDGEVASDEIMIHLDPWPQVCNNLLPVDLHPRKFGLQCAVPASMCFSSRLSAADWKIVMLAPAFLRNIGDCLQARAAIRDLRLPPIAMHRMIEALTLPGSAVGRSYESIETLGDSVLKVLTSVHLYLAYPLKSEGALTCLRTNSVENVYLHHKAVESSLGKYLIHERMRLNTWLPRDAEHSADMGDGCEFERKIQRRALSDCIESILGAAYLTGGLSMAMDTARAFNLPLGDGASWRSRSIEARRRERSVSPRIGELEDLVGYSFSNNDCLIQALTHRSYLSPTTPSYEREEFLGDAMLDFWAITRLYARFDGITPQQLSRLRALLVCNGTLGYVAMLRLRLGEYVLHNADEFTDQLEIAQQQAEAMPPAEFCEQVWFWDPPKVLGDCVEAIAGAIFVDSGGDPELVFKYFDRILGPLMQYISPNMPADPVSRLAHLKQELRAGKSMVLRGVKRSLDAPHEFVFEVRKQEICRRSHRSKAVAEQLTAAAALEHCAAWTEEDKLNLIGVDVHANNVTQLRDWKTGELSRIRDTPEADAIDVSRGVPGLKSVRKSPGIDVACSTDAELFDNLPDEAGDITHVYAHDSALDSHLNLGRAPKIALMTDSDDDLEVSAIAASLPNLTVSTMPS</sequence>
<keyword evidence="3" id="KW-0378">Hydrolase</keyword>
<evidence type="ECO:0008006" key="15">
    <source>
        <dbReference type="Google" id="ProtNLM"/>
    </source>
</evidence>
<dbReference type="FunCoup" id="G7DYT3">
    <property type="interactions" value="292"/>
</dbReference>
<evidence type="ECO:0000259" key="10">
    <source>
        <dbReference type="PROSITE" id="PS51192"/>
    </source>
</evidence>
<dbReference type="STRING" id="764103.G7DYT3"/>
<dbReference type="Pfam" id="PF03368">
    <property type="entry name" value="Dicer_dimer"/>
    <property type="match status" value="1"/>
</dbReference>
<keyword evidence="1" id="KW-0677">Repeat</keyword>